<dbReference type="EMBL" id="OU503040">
    <property type="protein sequence ID" value="CAI9760884.1"/>
    <property type="molecule type" value="Genomic_DNA"/>
</dbReference>
<feature type="transmembrane region" description="Helical" evidence="9">
    <location>
        <begin position="192"/>
        <end position="213"/>
    </location>
</feature>
<evidence type="ECO:0000313" key="10">
    <source>
        <dbReference type="EMBL" id="CAI9760884.1"/>
    </source>
</evidence>
<evidence type="ECO:0000256" key="2">
    <source>
        <dbReference type="ARBA" id="ARBA00007079"/>
    </source>
</evidence>
<evidence type="ECO:0008006" key="12">
    <source>
        <dbReference type="Google" id="ProtNLM"/>
    </source>
</evidence>
<dbReference type="PANTHER" id="PTHR31086">
    <property type="entry name" value="ALUMINUM-ACTIVATED MALATE TRANSPORTER 10"/>
    <property type="match status" value="1"/>
</dbReference>
<dbReference type="GO" id="GO:0034220">
    <property type="term" value="P:monoatomic ion transmembrane transport"/>
    <property type="evidence" value="ECO:0007669"/>
    <property type="project" value="UniProtKB-KW"/>
</dbReference>
<evidence type="ECO:0000256" key="4">
    <source>
        <dbReference type="ARBA" id="ARBA00022692"/>
    </source>
</evidence>
<feature type="transmembrane region" description="Helical" evidence="9">
    <location>
        <begin position="40"/>
        <end position="59"/>
    </location>
</feature>
<keyword evidence="6" id="KW-0406">Ion transport</keyword>
<dbReference type="GO" id="GO:0016020">
    <property type="term" value="C:membrane"/>
    <property type="evidence" value="ECO:0007669"/>
    <property type="project" value="UniProtKB-SubCell"/>
</dbReference>
<comment type="subcellular location">
    <subcellularLocation>
        <location evidence="1">Membrane</location>
        <topology evidence="1">Multi-pass membrane protein</topology>
    </subcellularLocation>
</comment>
<dbReference type="Pfam" id="PF11744">
    <property type="entry name" value="ALMT"/>
    <property type="match status" value="1"/>
</dbReference>
<keyword evidence="5 9" id="KW-1133">Transmembrane helix</keyword>
<dbReference type="Proteomes" id="UP000834106">
    <property type="component" value="Chromosome 5"/>
</dbReference>
<evidence type="ECO:0000256" key="7">
    <source>
        <dbReference type="ARBA" id="ARBA00023136"/>
    </source>
</evidence>
<accession>A0AAD2DNW4</accession>
<comment type="similarity">
    <text evidence="2">Belongs to the aromatic acid exporter (TC 2.A.85) family.</text>
</comment>
<keyword evidence="7 9" id="KW-0472">Membrane</keyword>
<dbReference type="AlphaFoldDB" id="A0AAD2DNW4"/>
<organism evidence="10 11">
    <name type="scientific">Fraxinus pennsylvanica</name>
    <dbReference type="NCBI Taxonomy" id="56036"/>
    <lineage>
        <taxon>Eukaryota</taxon>
        <taxon>Viridiplantae</taxon>
        <taxon>Streptophyta</taxon>
        <taxon>Embryophyta</taxon>
        <taxon>Tracheophyta</taxon>
        <taxon>Spermatophyta</taxon>
        <taxon>Magnoliopsida</taxon>
        <taxon>eudicotyledons</taxon>
        <taxon>Gunneridae</taxon>
        <taxon>Pentapetalae</taxon>
        <taxon>asterids</taxon>
        <taxon>lamiids</taxon>
        <taxon>Lamiales</taxon>
        <taxon>Oleaceae</taxon>
        <taxon>Oleeae</taxon>
        <taxon>Fraxinus</taxon>
    </lineage>
</organism>
<evidence type="ECO:0000256" key="6">
    <source>
        <dbReference type="ARBA" id="ARBA00023065"/>
    </source>
</evidence>
<evidence type="ECO:0000313" key="11">
    <source>
        <dbReference type="Proteomes" id="UP000834106"/>
    </source>
</evidence>
<evidence type="ECO:0000256" key="1">
    <source>
        <dbReference type="ARBA" id="ARBA00004141"/>
    </source>
</evidence>
<feature type="transmembrane region" description="Helical" evidence="9">
    <location>
        <begin position="161"/>
        <end position="180"/>
    </location>
</feature>
<keyword evidence="11" id="KW-1185">Reference proteome</keyword>
<proteinExistence type="inferred from homology"/>
<keyword evidence="8" id="KW-0407">Ion channel</keyword>
<feature type="transmembrane region" description="Helical" evidence="9">
    <location>
        <begin position="97"/>
        <end position="115"/>
    </location>
</feature>
<dbReference type="GO" id="GO:0015743">
    <property type="term" value="P:malate transport"/>
    <property type="evidence" value="ECO:0007669"/>
    <property type="project" value="InterPro"/>
</dbReference>
<protein>
    <recommendedName>
        <fullName evidence="12">Aluminum-activated malate transporter</fullName>
    </recommendedName>
</protein>
<evidence type="ECO:0000256" key="3">
    <source>
        <dbReference type="ARBA" id="ARBA00022448"/>
    </source>
</evidence>
<name>A0AAD2DNW4_9LAMI</name>
<dbReference type="InterPro" id="IPR020966">
    <property type="entry name" value="ALMT"/>
</dbReference>
<keyword evidence="3" id="KW-0813">Transport</keyword>
<feature type="transmembrane region" description="Helical" evidence="9">
    <location>
        <begin position="65"/>
        <end position="85"/>
    </location>
</feature>
<evidence type="ECO:0000256" key="9">
    <source>
        <dbReference type="SAM" id="Phobius"/>
    </source>
</evidence>
<evidence type="ECO:0000256" key="8">
    <source>
        <dbReference type="ARBA" id="ARBA00023303"/>
    </source>
</evidence>
<evidence type="ECO:0000256" key="5">
    <source>
        <dbReference type="ARBA" id="ARBA00022989"/>
    </source>
</evidence>
<keyword evidence="4 9" id="KW-0812">Transmembrane</keyword>
<reference evidence="10" key="1">
    <citation type="submission" date="2023-05" db="EMBL/GenBank/DDBJ databases">
        <authorList>
            <person name="Huff M."/>
        </authorList>
    </citation>
    <scope>NUCLEOTIDE SEQUENCE</scope>
</reference>
<sequence length="487" mass="53577">MEIDLSNREKATRSCSFIKAKVVEIAEKTKKIGQDDPRRITHSAKVGLALTLVSFFYYFRPLYDGFGQAGMWAILTVVVVFEYTVGGTISKCLNRGFATLLAGALGIGAEYLATLCGEKGEPVLLGILVFILDELFSKSLNAAAASTFMRFFPNIKRRYDYGVLIFILTFSLVAVSGYRVDQIIQLAHQRLSTILVGATTCIVISIFICPVWAGQDLHNLAAANIEKLASFLEGFGDEFSRFLGDEGSVVASKNDKSFLQGYKSVLNAKATEESLANLACWEPGHGRFKFHHPWKQYLKIGVLARKCACHIEALSGYVNSRTQVSSEFYIKIHQPCIIISLESGKALKDLAAAIKNMVHPCDAETHVKNSKAAANELKSIIESSSSLATEDLQEIMPTLVVSSVLIDIIKCVEKISESIHELSKKALFKKANSTVTPEKQQQKQLLHFGIVKPINDTDCDHVVIEINGTSEDNSSARPTNKDEAVHM</sequence>
<gene>
    <name evidence="10" type="ORF">FPE_LOCUS8314</name>
</gene>